<evidence type="ECO:0000313" key="3">
    <source>
        <dbReference type="Proteomes" id="UP000271974"/>
    </source>
</evidence>
<accession>A0A433TFY2</accession>
<dbReference type="Proteomes" id="UP000271974">
    <property type="component" value="Unassembled WGS sequence"/>
</dbReference>
<sequence>AREAATNKVVYKEPELREETPGHAQKPRPKSVTSAMIRSMHRFKGHKHVAGPDLEETVKRLSSCEPDKIPDCKRIVPPEDQRQVGIMNTLSWKGKDLFQREGVN</sequence>
<reference evidence="2 3" key="1">
    <citation type="submission" date="2019-01" db="EMBL/GenBank/DDBJ databases">
        <title>A draft genome assembly of the solar-powered sea slug Elysia chlorotica.</title>
        <authorList>
            <person name="Cai H."/>
            <person name="Li Q."/>
            <person name="Fang X."/>
            <person name="Li J."/>
            <person name="Curtis N.E."/>
            <person name="Altenburger A."/>
            <person name="Shibata T."/>
            <person name="Feng M."/>
            <person name="Maeda T."/>
            <person name="Schwartz J.A."/>
            <person name="Shigenobu S."/>
            <person name="Lundholm N."/>
            <person name="Nishiyama T."/>
            <person name="Yang H."/>
            <person name="Hasebe M."/>
            <person name="Li S."/>
            <person name="Pierce S.K."/>
            <person name="Wang J."/>
        </authorList>
    </citation>
    <scope>NUCLEOTIDE SEQUENCE [LARGE SCALE GENOMIC DNA]</scope>
    <source>
        <strain evidence="2">EC2010</strain>
        <tissue evidence="2">Whole organism of an adult</tissue>
    </source>
</reference>
<keyword evidence="3" id="KW-1185">Reference proteome</keyword>
<feature type="region of interest" description="Disordered" evidence="1">
    <location>
        <begin position="1"/>
        <end position="32"/>
    </location>
</feature>
<gene>
    <name evidence="2" type="ORF">EGW08_011810</name>
</gene>
<dbReference type="EMBL" id="RQTK01000391">
    <property type="protein sequence ID" value="RUS80441.1"/>
    <property type="molecule type" value="Genomic_DNA"/>
</dbReference>
<evidence type="ECO:0000313" key="2">
    <source>
        <dbReference type="EMBL" id="RUS80441.1"/>
    </source>
</evidence>
<dbReference type="AlphaFoldDB" id="A0A433TFY2"/>
<comment type="caution">
    <text evidence="2">The sequence shown here is derived from an EMBL/GenBank/DDBJ whole genome shotgun (WGS) entry which is preliminary data.</text>
</comment>
<organism evidence="2 3">
    <name type="scientific">Elysia chlorotica</name>
    <name type="common">Eastern emerald elysia</name>
    <name type="synonym">Sea slug</name>
    <dbReference type="NCBI Taxonomy" id="188477"/>
    <lineage>
        <taxon>Eukaryota</taxon>
        <taxon>Metazoa</taxon>
        <taxon>Spiralia</taxon>
        <taxon>Lophotrochozoa</taxon>
        <taxon>Mollusca</taxon>
        <taxon>Gastropoda</taxon>
        <taxon>Heterobranchia</taxon>
        <taxon>Euthyneura</taxon>
        <taxon>Panpulmonata</taxon>
        <taxon>Sacoglossa</taxon>
        <taxon>Placobranchoidea</taxon>
        <taxon>Plakobranchidae</taxon>
        <taxon>Elysia</taxon>
    </lineage>
</organism>
<evidence type="ECO:0000256" key="1">
    <source>
        <dbReference type="SAM" id="MobiDB-lite"/>
    </source>
</evidence>
<feature type="compositionally biased region" description="Basic and acidic residues" evidence="1">
    <location>
        <begin position="1"/>
        <end position="21"/>
    </location>
</feature>
<feature type="non-terminal residue" evidence="2">
    <location>
        <position position="104"/>
    </location>
</feature>
<name>A0A433TFY2_ELYCH</name>
<dbReference type="OrthoDB" id="10605796at2759"/>
<proteinExistence type="predicted"/>
<protein>
    <submittedName>
        <fullName evidence="2">Uncharacterized protein</fullName>
    </submittedName>
</protein>
<feature type="non-terminal residue" evidence="2">
    <location>
        <position position="1"/>
    </location>
</feature>